<comment type="caution">
    <text evidence="8">The sequence shown here is derived from an EMBL/GenBank/DDBJ whole genome shotgun (WGS) entry which is preliminary data.</text>
</comment>
<proteinExistence type="inferred from homology"/>
<dbReference type="CDD" id="cd06171">
    <property type="entry name" value="Sigma70_r4"/>
    <property type="match status" value="1"/>
</dbReference>
<dbReference type="Pfam" id="PF08281">
    <property type="entry name" value="Sigma70_r4_2"/>
    <property type="match status" value="1"/>
</dbReference>
<evidence type="ECO:0000256" key="5">
    <source>
        <dbReference type="SAM" id="Coils"/>
    </source>
</evidence>
<dbReference type="InterPro" id="IPR039425">
    <property type="entry name" value="RNA_pol_sigma-70-like"/>
</dbReference>
<evidence type="ECO:0000313" key="8">
    <source>
        <dbReference type="EMBL" id="MEM5948857.1"/>
    </source>
</evidence>
<gene>
    <name evidence="8" type="ORF">WKV44_09925</name>
</gene>
<evidence type="ECO:0000256" key="2">
    <source>
        <dbReference type="ARBA" id="ARBA00023015"/>
    </source>
</evidence>
<sequence length="174" mass="19956">MDNIIKAAKNGDKKAFSMIVEKYKDDVAKTIAGITGKTGDIEDIGQDVFIKLYKNIKNFKGDSSIKTYIIRIAINESLNYKKKKAKRQESHLIEEISAAEEKNNVLEKQIINTVMKRLNKKHRTLLTLFYINDMPVKEIAMTLNIPEGTVLSGLSRARKKFKEIYRTLEEESDE</sequence>
<dbReference type="Gene3D" id="1.10.1740.10">
    <property type="match status" value="1"/>
</dbReference>
<keyword evidence="5" id="KW-0175">Coiled coil</keyword>
<dbReference type="InterPro" id="IPR013249">
    <property type="entry name" value="RNA_pol_sigma70_r4_t2"/>
</dbReference>
<dbReference type="PANTHER" id="PTHR43133:SF51">
    <property type="entry name" value="RNA POLYMERASE SIGMA FACTOR"/>
    <property type="match status" value="1"/>
</dbReference>
<dbReference type="Pfam" id="PF04542">
    <property type="entry name" value="Sigma70_r2"/>
    <property type="match status" value="1"/>
</dbReference>
<evidence type="ECO:0000313" key="9">
    <source>
        <dbReference type="Proteomes" id="UP001466331"/>
    </source>
</evidence>
<evidence type="ECO:0000259" key="7">
    <source>
        <dbReference type="Pfam" id="PF08281"/>
    </source>
</evidence>
<accession>A0ABU9UFB1</accession>
<protein>
    <submittedName>
        <fullName evidence="8">RNA polymerase sigma factor</fullName>
    </submittedName>
</protein>
<dbReference type="SUPFAM" id="SSF88659">
    <property type="entry name" value="Sigma3 and sigma4 domains of RNA polymerase sigma factors"/>
    <property type="match status" value="1"/>
</dbReference>
<feature type="domain" description="RNA polymerase sigma factor 70 region 4 type 2" evidence="7">
    <location>
        <begin position="109"/>
        <end position="160"/>
    </location>
</feature>
<feature type="coiled-coil region" evidence="5">
    <location>
        <begin position="82"/>
        <end position="109"/>
    </location>
</feature>
<evidence type="ECO:0000256" key="3">
    <source>
        <dbReference type="ARBA" id="ARBA00023082"/>
    </source>
</evidence>
<reference evidence="8 9" key="1">
    <citation type="submission" date="2024-03" db="EMBL/GenBank/DDBJ databases">
        <title>Ignisphaera cupida sp. nov., a hyperthermophilic hydrolytic archaeon from a hot spring of Kamchatka, and proposal of Ignisphaeraceae fam. nov.</title>
        <authorList>
            <person name="Podosokorskaya O.A."/>
            <person name="Elcheninov A.G."/>
            <person name="Maltseva A.I."/>
            <person name="Zayulina K.S."/>
            <person name="Novikov A."/>
            <person name="Merkel A.Y."/>
        </authorList>
    </citation>
    <scope>NUCLEOTIDE SEQUENCE [LARGE SCALE GENOMIC DNA]</scope>
    <source>
        <strain evidence="8 9">38H-sp</strain>
    </source>
</reference>
<keyword evidence="9" id="KW-1185">Reference proteome</keyword>
<dbReference type="Gene3D" id="1.10.10.10">
    <property type="entry name" value="Winged helix-like DNA-binding domain superfamily/Winged helix DNA-binding domain"/>
    <property type="match status" value="1"/>
</dbReference>
<dbReference type="PANTHER" id="PTHR43133">
    <property type="entry name" value="RNA POLYMERASE ECF-TYPE SIGMA FACTO"/>
    <property type="match status" value="1"/>
</dbReference>
<dbReference type="NCBIfam" id="TIGR02937">
    <property type="entry name" value="sigma70-ECF"/>
    <property type="match status" value="1"/>
</dbReference>
<dbReference type="SUPFAM" id="SSF88946">
    <property type="entry name" value="Sigma2 domain of RNA polymerase sigma factors"/>
    <property type="match status" value="1"/>
</dbReference>
<comment type="similarity">
    <text evidence="1">Belongs to the sigma-70 factor family. ECF subfamily.</text>
</comment>
<evidence type="ECO:0000256" key="1">
    <source>
        <dbReference type="ARBA" id="ARBA00010641"/>
    </source>
</evidence>
<name>A0ABU9UFB1_9SPIR</name>
<dbReference type="RefSeq" id="WP_420070310.1">
    <property type="nucleotide sequence ID" value="NZ_JBCHKQ010000006.1"/>
</dbReference>
<feature type="domain" description="RNA polymerase sigma-70 region 2" evidence="6">
    <location>
        <begin position="19"/>
        <end position="86"/>
    </location>
</feature>
<keyword evidence="2" id="KW-0805">Transcription regulation</keyword>
<organism evidence="8 9">
    <name type="scientific">Rarispira pelagica</name>
    <dbReference type="NCBI Taxonomy" id="3141764"/>
    <lineage>
        <taxon>Bacteria</taxon>
        <taxon>Pseudomonadati</taxon>
        <taxon>Spirochaetota</taxon>
        <taxon>Spirochaetia</taxon>
        <taxon>Winmispirales</taxon>
        <taxon>Winmispiraceae</taxon>
        <taxon>Rarispira</taxon>
    </lineage>
</organism>
<evidence type="ECO:0000259" key="6">
    <source>
        <dbReference type="Pfam" id="PF04542"/>
    </source>
</evidence>
<dbReference type="InterPro" id="IPR013324">
    <property type="entry name" value="RNA_pol_sigma_r3/r4-like"/>
</dbReference>
<dbReference type="InterPro" id="IPR013325">
    <property type="entry name" value="RNA_pol_sigma_r2"/>
</dbReference>
<evidence type="ECO:0000256" key="4">
    <source>
        <dbReference type="ARBA" id="ARBA00023163"/>
    </source>
</evidence>
<dbReference type="InterPro" id="IPR007627">
    <property type="entry name" value="RNA_pol_sigma70_r2"/>
</dbReference>
<keyword evidence="4" id="KW-0804">Transcription</keyword>
<dbReference type="InterPro" id="IPR036388">
    <property type="entry name" value="WH-like_DNA-bd_sf"/>
</dbReference>
<dbReference type="Proteomes" id="UP001466331">
    <property type="component" value="Unassembled WGS sequence"/>
</dbReference>
<keyword evidence="3" id="KW-0731">Sigma factor</keyword>
<dbReference type="InterPro" id="IPR014284">
    <property type="entry name" value="RNA_pol_sigma-70_dom"/>
</dbReference>
<dbReference type="EMBL" id="JBCHKQ010000006">
    <property type="protein sequence ID" value="MEM5948857.1"/>
    <property type="molecule type" value="Genomic_DNA"/>
</dbReference>